<protein>
    <submittedName>
        <fullName evidence="3">Excalibur calcium-binding domain-containing protein</fullName>
    </submittedName>
</protein>
<keyword evidence="1" id="KW-0472">Membrane</keyword>
<keyword evidence="1" id="KW-0812">Transmembrane</keyword>
<dbReference type="RefSeq" id="WP_206255933.1">
    <property type="nucleotide sequence ID" value="NZ_CP071060.1"/>
</dbReference>
<dbReference type="PANTHER" id="PTHR46565">
    <property type="entry name" value="COLD SHOCK DOMAIN PROTEIN 2"/>
    <property type="match status" value="1"/>
</dbReference>
<dbReference type="SUPFAM" id="SSF50249">
    <property type="entry name" value="Nucleic acid-binding proteins"/>
    <property type="match status" value="1"/>
</dbReference>
<sequence>MRFDGTLTKWNDDRGFGFVTPDIGDGELFAHISAFPKGGGRPTVGERISFEVAADSAGRKKSLNIAYLERPSRRNSPRRERPAAARSSFSSLVSAMLVLLVAVGGYYVYGTRSQAGSAHAIATPQTESQSARFSCDGRTHCSQMTSCAEATYFLRHCPGVEMDGDHDGVPCEQQWCTTPFSK</sequence>
<reference evidence="3 4" key="1">
    <citation type="submission" date="2021-02" db="EMBL/GenBank/DDBJ databases">
        <title>Niveibacterium changnyeongensis HC41.</title>
        <authorList>
            <person name="Kang M."/>
        </authorList>
    </citation>
    <scope>NUCLEOTIDE SEQUENCE [LARGE SCALE GENOMIC DNA]</scope>
    <source>
        <strain evidence="3 4">HC41</strain>
    </source>
</reference>
<dbReference type="Pfam" id="PF05901">
    <property type="entry name" value="Excalibur"/>
    <property type="match status" value="1"/>
</dbReference>
<dbReference type="InterPro" id="IPR002059">
    <property type="entry name" value="CSP_DNA-bd"/>
</dbReference>
<dbReference type="CDD" id="cd04458">
    <property type="entry name" value="CSP_CDS"/>
    <property type="match status" value="1"/>
</dbReference>
<dbReference type="Gene3D" id="2.40.50.140">
    <property type="entry name" value="Nucleic acid-binding proteins"/>
    <property type="match status" value="1"/>
</dbReference>
<dbReference type="Proteomes" id="UP000663570">
    <property type="component" value="Chromosome"/>
</dbReference>
<evidence type="ECO:0000313" key="4">
    <source>
        <dbReference type="Proteomes" id="UP000663570"/>
    </source>
</evidence>
<dbReference type="InterPro" id="IPR008613">
    <property type="entry name" value="Excalibur_Ca-bd_domain"/>
</dbReference>
<dbReference type="SMART" id="SM00357">
    <property type="entry name" value="CSP"/>
    <property type="match status" value="1"/>
</dbReference>
<feature type="transmembrane region" description="Helical" evidence="1">
    <location>
        <begin position="83"/>
        <end position="109"/>
    </location>
</feature>
<dbReference type="Pfam" id="PF00313">
    <property type="entry name" value="CSD"/>
    <property type="match status" value="1"/>
</dbReference>
<dbReference type="InterPro" id="IPR011129">
    <property type="entry name" value="CSD"/>
</dbReference>
<organism evidence="3 4">
    <name type="scientific">Niveibacterium microcysteis</name>
    <dbReference type="NCBI Taxonomy" id="2811415"/>
    <lineage>
        <taxon>Bacteria</taxon>
        <taxon>Pseudomonadati</taxon>
        <taxon>Pseudomonadota</taxon>
        <taxon>Betaproteobacteria</taxon>
        <taxon>Rhodocyclales</taxon>
        <taxon>Rhodocyclaceae</taxon>
        <taxon>Niveibacterium</taxon>
    </lineage>
</organism>
<evidence type="ECO:0000256" key="1">
    <source>
        <dbReference type="SAM" id="Phobius"/>
    </source>
</evidence>
<dbReference type="PROSITE" id="PS51857">
    <property type="entry name" value="CSD_2"/>
    <property type="match status" value="1"/>
</dbReference>
<name>A0ABX7MA58_9RHOO</name>
<proteinExistence type="predicted"/>
<dbReference type="PANTHER" id="PTHR46565:SF5">
    <property type="entry name" value="COLD SHOCK PROTEIN 2-LIKE"/>
    <property type="match status" value="1"/>
</dbReference>
<evidence type="ECO:0000313" key="3">
    <source>
        <dbReference type="EMBL" id="QSI78536.1"/>
    </source>
</evidence>
<keyword evidence="4" id="KW-1185">Reference proteome</keyword>
<feature type="domain" description="CSD" evidence="2">
    <location>
        <begin position="2"/>
        <end position="67"/>
    </location>
</feature>
<accession>A0ABX7MA58</accession>
<evidence type="ECO:0000259" key="2">
    <source>
        <dbReference type="PROSITE" id="PS51857"/>
    </source>
</evidence>
<gene>
    <name evidence="3" type="ORF">JY500_07960</name>
</gene>
<dbReference type="EMBL" id="CP071060">
    <property type="protein sequence ID" value="QSI78536.1"/>
    <property type="molecule type" value="Genomic_DNA"/>
</dbReference>
<dbReference type="InterPro" id="IPR012340">
    <property type="entry name" value="NA-bd_OB-fold"/>
</dbReference>
<keyword evidence="1" id="KW-1133">Transmembrane helix</keyword>